<dbReference type="InterPro" id="IPR050312">
    <property type="entry name" value="IolE/XylAMocC-like"/>
</dbReference>
<feature type="domain" description="Xylose isomerase-like TIM barrel" evidence="1">
    <location>
        <begin position="32"/>
        <end position="276"/>
    </location>
</feature>
<protein>
    <submittedName>
        <fullName evidence="2">Sugar phosphate isomerase/epimerase</fullName>
    </submittedName>
</protein>
<proteinExistence type="predicted"/>
<reference evidence="2 3" key="1">
    <citation type="submission" date="2011-11" db="EMBL/GenBank/DDBJ databases">
        <title>Complete sequence of Spirochaeta sp. grapes.</title>
        <authorList>
            <consortium name="US DOE Joint Genome Institute"/>
            <person name="Lucas S."/>
            <person name="Han J."/>
            <person name="Lapidus A."/>
            <person name="Cheng J.-F."/>
            <person name="Goodwin L."/>
            <person name="Pitluck S."/>
            <person name="Peters L."/>
            <person name="Ovchinnikova G."/>
            <person name="Munk A.C."/>
            <person name="Detter J.C."/>
            <person name="Han C."/>
            <person name="Tapia R."/>
            <person name="Land M."/>
            <person name="Hauser L."/>
            <person name="Kyrpides N."/>
            <person name="Ivanova N."/>
            <person name="Pagani I."/>
            <person name="Ritalahtilisa K."/>
            <person name="Loeffler F."/>
            <person name="Woyke T."/>
        </authorList>
    </citation>
    <scope>NUCLEOTIDE SEQUENCE [LARGE SCALE GENOMIC DNA]</scope>
    <source>
        <strain evidence="3">ATCC BAA-1885 / DSM 22778 / Grapes</strain>
    </source>
</reference>
<keyword evidence="2" id="KW-0413">Isomerase</keyword>
<dbReference type="KEGG" id="sgp:SpiGrapes_1958"/>
<evidence type="ECO:0000313" key="3">
    <source>
        <dbReference type="Proteomes" id="UP000005632"/>
    </source>
</evidence>
<evidence type="ECO:0000313" key="2">
    <source>
        <dbReference type="EMBL" id="AEV29745.1"/>
    </source>
</evidence>
<dbReference type="GO" id="GO:0016853">
    <property type="term" value="F:isomerase activity"/>
    <property type="evidence" value="ECO:0007669"/>
    <property type="project" value="UniProtKB-KW"/>
</dbReference>
<dbReference type="HOGENOM" id="CLU_080433_1_0_12"/>
<dbReference type="STRING" id="158190.SpiGrapes_1958"/>
<dbReference type="InterPro" id="IPR036237">
    <property type="entry name" value="Xyl_isomerase-like_sf"/>
</dbReference>
<dbReference type="PANTHER" id="PTHR12110">
    <property type="entry name" value="HYDROXYPYRUVATE ISOMERASE"/>
    <property type="match status" value="1"/>
</dbReference>
<dbReference type="EMBL" id="CP003155">
    <property type="protein sequence ID" value="AEV29745.1"/>
    <property type="molecule type" value="Genomic_DNA"/>
</dbReference>
<gene>
    <name evidence="2" type="ordered locus">SpiGrapes_1958</name>
</gene>
<evidence type="ECO:0000259" key="1">
    <source>
        <dbReference type="Pfam" id="PF01261"/>
    </source>
</evidence>
<keyword evidence="3" id="KW-1185">Reference proteome</keyword>
<sequence length="290" mass="32785">MKQIGFRAHDLGTFPSVSSLAQEVSKYQKESYIQLAPAKALPLFPQIKDYTPELFENLKSDLAKENVKIAVLGCYINPVHPDLDIRERQLRDFETCLRLSSHCGGLLVGTETGSIQRDCSFDLGTFEPEILTRFYRSIERLLNTAERTKSTIGIEAVSRQHTICSVQRLARLVETFDTPHLQVIYDPVNLVPWTGICEPDGSVRKVPTQEAQHSFFSEALDALGEKIAILHVKDYALDERGWKIGNLPVGEGVLDWKGLEHEMEKRNISVPWLLENINVQTLKQTLKNLA</sequence>
<dbReference type="SUPFAM" id="SSF51658">
    <property type="entry name" value="Xylose isomerase-like"/>
    <property type="match status" value="1"/>
</dbReference>
<accession>G8QQA0</accession>
<dbReference type="Proteomes" id="UP000005632">
    <property type="component" value="Chromosome"/>
</dbReference>
<organism evidence="2 3">
    <name type="scientific">Sphaerochaeta pleomorpha (strain ATCC BAA-1885 / DSM 22778 / Grapes)</name>
    <dbReference type="NCBI Taxonomy" id="158190"/>
    <lineage>
        <taxon>Bacteria</taxon>
        <taxon>Pseudomonadati</taxon>
        <taxon>Spirochaetota</taxon>
        <taxon>Spirochaetia</taxon>
        <taxon>Spirochaetales</taxon>
        <taxon>Sphaerochaetaceae</taxon>
        <taxon>Sphaerochaeta</taxon>
    </lineage>
</organism>
<dbReference type="OrthoDB" id="9814946at2"/>
<name>G8QQA0_SPHPG</name>
<dbReference type="AlphaFoldDB" id="G8QQA0"/>
<dbReference type="RefSeq" id="WP_014270588.1">
    <property type="nucleotide sequence ID" value="NC_016633.1"/>
</dbReference>
<dbReference type="Gene3D" id="3.20.20.150">
    <property type="entry name" value="Divalent-metal-dependent TIM barrel enzymes"/>
    <property type="match status" value="1"/>
</dbReference>
<dbReference type="InterPro" id="IPR013022">
    <property type="entry name" value="Xyl_isomerase-like_TIM-brl"/>
</dbReference>
<dbReference type="eggNOG" id="COG1082">
    <property type="taxonomic scope" value="Bacteria"/>
</dbReference>
<dbReference type="PANTHER" id="PTHR12110:SF53">
    <property type="entry name" value="BLR5974 PROTEIN"/>
    <property type="match status" value="1"/>
</dbReference>
<dbReference type="Pfam" id="PF01261">
    <property type="entry name" value="AP_endonuc_2"/>
    <property type="match status" value="1"/>
</dbReference>